<evidence type="ECO:0000256" key="3">
    <source>
        <dbReference type="ARBA" id="ARBA00022692"/>
    </source>
</evidence>
<keyword evidence="5 6" id="KW-0472">Membrane</keyword>
<feature type="transmembrane region" description="Helical" evidence="6">
    <location>
        <begin position="91"/>
        <end position="110"/>
    </location>
</feature>
<evidence type="ECO:0000313" key="7">
    <source>
        <dbReference type="EMBL" id="AWR20962.1"/>
    </source>
</evidence>
<dbReference type="PANTHER" id="PTHR30213:SF1">
    <property type="entry name" value="INNER MEMBRANE PROTEIN YHJD"/>
    <property type="match status" value="1"/>
</dbReference>
<feature type="transmembrane region" description="Helical" evidence="6">
    <location>
        <begin position="249"/>
        <end position="275"/>
    </location>
</feature>
<evidence type="ECO:0000256" key="2">
    <source>
        <dbReference type="ARBA" id="ARBA00022475"/>
    </source>
</evidence>
<dbReference type="EMBL" id="CP023994">
    <property type="protein sequence ID" value="AWR20962.1"/>
    <property type="molecule type" value="Genomic_DNA"/>
</dbReference>
<dbReference type="PANTHER" id="PTHR30213">
    <property type="entry name" value="INNER MEMBRANE PROTEIN YHJD"/>
    <property type="match status" value="1"/>
</dbReference>
<comment type="subcellular location">
    <subcellularLocation>
        <location evidence="1">Cell membrane</location>
        <topology evidence="1">Multi-pass membrane protein</topology>
    </subcellularLocation>
</comment>
<evidence type="ECO:0000313" key="8">
    <source>
        <dbReference type="Proteomes" id="UP000246894"/>
    </source>
</evidence>
<evidence type="ECO:0000256" key="1">
    <source>
        <dbReference type="ARBA" id="ARBA00004651"/>
    </source>
</evidence>
<evidence type="ECO:0000256" key="4">
    <source>
        <dbReference type="ARBA" id="ARBA00022989"/>
    </source>
</evidence>
<feature type="transmembrane region" description="Helical" evidence="6">
    <location>
        <begin position="214"/>
        <end position="237"/>
    </location>
</feature>
<organism evidence="7 8">
    <name type="scientific">Aurantimicrobium photophilum</name>
    <dbReference type="NCBI Taxonomy" id="1987356"/>
    <lineage>
        <taxon>Bacteria</taxon>
        <taxon>Bacillati</taxon>
        <taxon>Actinomycetota</taxon>
        <taxon>Actinomycetes</taxon>
        <taxon>Micrococcales</taxon>
        <taxon>Microbacteriaceae</taxon>
        <taxon>Aurantimicrobium</taxon>
    </lineage>
</organism>
<dbReference type="KEGG" id="aum:AURMO_00345"/>
<dbReference type="InterPro" id="IPR017039">
    <property type="entry name" value="Virul_fac_BrkB"/>
</dbReference>
<dbReference type="Proteomes" id="UP000246894">
    <property type="component" value="Chromosome"/>
</dbReference>
<evidence type="ECO:0000256" key="6">
    <source>
        <dbReference type="SAM" id="Phobius"/>
    </source>
</evidence>
<evidence type="ECO:0000256" key="5">
    <source>
        <dbReference type="ARBA" id="ARBA00023136"/>
    </source>
</evidence>
<keyword evidence="4 6" id="KW-1133">Transmembrane helix</keyword>
<protein>
    <submittedName>
        <fullName evidence="7">Inner membrane protein YhjD</fullName>
    </submittedName>
</protein>
<gene>
    <name evidence="7" type="ORF">AURMO_00345</name>
</gene>
<feature type="transmembrane region" description="Helical" evidence="6">
    <location>
        <begin position="21"/>
        <end position="45"/>
    </location>
</feature>
<keyword evidence="3 6" id="KW-0812">Transmembrane</keyword>
<dbReference type="Pfam" id="PF03631">
    <property type="entry name" value="Virul_fac_BrkB"/>
    <property type="match status" value="1"/>
</dbReference>
<feature type="transmembrane region" description="Helical" evidence="6">
    <location>
        <begin position="131"/>
        <end position="160"/>
    </location>
</feature>
<dbReference type="AlphaFoldDB" id="A0A2Z3S3G5"/>
<sequence>MLTWAKAQLPYRVYKSYSAAGGNLLAAGMSFQAVFATFAAIWVGFSLTGIFLADRPDIRRAVIAFINAQVPDLIRTGGPIDPKVLESMTSFGWTGGLAVVVVLYTAINWLNYVRTAVRTIFSLPQSTVNYILLKVYDLVLALIYVIFVLLSATATVGLTKLSGLVFPELGIADKSGIGKIVFQVIGLFVVFLFDTAVLAAIIRILSGVPIPWRILRNGTLLGGFALMALKVLGSYVLTRPESNPLLASFTVFIGLLIYFNFASRIYLLATSWVAVSMRESGTAMQDLGWVVPHRHHVN</sequence>
<accession>A0A2Z3S3G5</accession>
<proteinExistence type="predicted"/>
<dbReference type="GO" id="GO:0005886">
    <property type="term" value="C:plasma membrane"/>
    <property type="evidence" value="ECO:0007669"/>
    <property type="project" value="UniProtKB-SubCell"/>
</dbReference>
<name>A0A2Z3S3G5_9MICO</name>
<reference evidence="7 8" key="1">
    <citation type="submission" date="2017-10" db="EMBL/GenBank/DDBJ databases">
        <title>Genome of an Actinobacterium that displays light-enhanced growth.</title>
        <authorList>
            <person name="Maresca J.A."/>
            <person name="Hempel P."/>
            <person name="Shevchenko O."/>
            <person name="Miller K.J."/>
            <person name="Hahn M.W."/>
        </authorList>
    </citation>
    <scope>NUCLEOTIDE SEQUENCE [LARGE SCALE GENOMIC DNA]</scope>
    <source>
        <strain evidence="7 8">MWH-Mo1</strain>
    </source>
</reference>
<feature type="transmembrane region" description="Helical" evidence="6">
    <location>
        <begin position="180"/>
        <end position="202"/>
    </location>
</feature>
<keyword evidence="2" id="KW-1003">Cell membrane</keyword>
<keyword evidence="8" id="KW-1185">Reference proteome</keyword>